<comment type="caution">
    <text evidence="1">The sequence shown here is derived from an EMBL/GenBank/DDBJ whole genome shotgun (WGS) entry which is preliminary data.</text>
</comment>
<protein>
    <submittedName>
        <fullName evidence="1">Uncharacterized protein</fullName>
    </submittedName>
</protein>
<proteinExistence type="predicted"/>
<dbReference type="Proteomes" id="UP001165263">
    <property type="component" value="Unassembled WGS sequence"/>
</dbReference>
<organism evidence="1 2">
    <name type="scientific">Telluria mixta</name>
    <dbReference type="NCBI Taxonomy" id="34071"/>
    <lineage>
        <taxon>Bacteria</taxon>
        <taxon>Pseudomonadati</taxon>
        <taxon>Pseudomonadota</taxon>
        <taxon>Betaproteobacteria</taxon>
        <taxon>Burkholderiales</taxon>
        <taxon>Oxalobacteraceae</taxon>
        <taxon>Telluria group</taxon>
        <taxon>Telluria</taxon>
    </lineage>
</organism>
<dbReference type="RefSeq" id="WP_259450743.1">
    <property type="nucleotide sequence ID" value="NZ_CP119520.1"/>
</dbReference>
<evidence type="ECO:0000313" key="2">
    <source>
        <dbReference type="Proteomes" id="UP001165263"/>
    </source>
</evidence>
<gene>
    <name evidence="1" type="ORF">NX786_20430</name>
</gene>
<accession>A0ABT2C3B8</accession>
<reference evidence="1" key="1">
    <citation type="submission" date="2022-08" db="EMBL/GenBank/DDBJ databases">
        <title>Reclassification of Massilia species as members of the genera Telluria, Duganella, Pseudoduganella, Mokoshia gen. nov. and Zemynaea gen. nov. using orthogonal and non-orthogonal genome-based approaches.</title>
        <authorList>
            <person name="Bowman J.P."/>
        </authorList>
    </citation>
    <scope>NUCLEOTIDE SEQUENCE</scope>
    <source>
        <strain evidence="1">LMG 11547</strain>
    </source>
</reference>
<sequence>MKAHRDGIAAVFGLILGVVAMAGTVLTDEYAHAAGAEARGYDALFHVVATGEQCDATAIPAVLVASNEVNREGRR</sequence>
<dbReference type="EMBL" id="JANUHC010000007">
    <property type="protein sequence ID" value="MCS0631697.1"/>
    <property type="molecule type" value="Genomic_DNA"/>
</dbReference>
<keyword evidence="2" id="KW-1185">Reference proteome</keyword>
<evidence type="ECO:0000313" key="1">
    <source>
        <dbReference type="EMBL" id="MCS0631697.1"/>
    </source>
</evidence>
<name>A0ABT2C3B8_9BURK</name>